<keyword evidence="1" id="KW-0175">Coiled coil</keyword>
<name>A0A1E5LHS5_9BACI</name>
<protein>
    <recommendedName>
        <fullName evidence="4">Lipoprotein</fullName>
    </recommendedName>
</protein>
<sequence>MKKHFFIIPLTLIIFMTGCNQTELKEQVEQLTEENVVLVAQVSNLQDDIRKQERKIKDLNIDVAVSERNIKKLDVNLEISKDTNSKLEREIEAIINEIGEAKFAEQYGIYNLSTVSKGMRVRDLTVTDVTKKEHEEYPPNYFVDFDGQFEVSGSIYHSQVADSIVFSVHPNSIKNMPRTVSQAESEHIVFNVSNTDELKERLGDKLAELDGLDGQMQMRAVFEDYTFLIMHATDAISYAKLVEIVSFD</sequence>
<dbReference type="RefSeq" id="WP_069716536.1">
    <property type="nucleotide sequence ID" value="NZ_MJEH01000011.1"/>
</dbReference>
<organism evidence="2 3">
    <name type="scientific">Bacillus solimangrovi</name>
    <dbReference type="NCBI Taxonomy" id="1305675"/>
    <lineage>
        <taxon>Bacteria</taxon>
        <taxon>Bacillati</taxon>
        <taxon>Bacillota</taxon>
        <taxon>Bacilli</taxon>
        <taxon>Bacillales</taxon>
        <taxon>Bacillaceae</taxon>
        <taxon>Bacillus</taxon>
    </lineage>
</organism>
<proteinExistence type="predicted"/>
<dbReference type="OrthoDB" id="2963381at2"/>
<keyword evidence="3" id="KW-1185">Reference proteome</keyword>
<accession>A0A1E5LHS5</accession>
<dbReference type="EMBL" id="MJEH01000011">
    <property type="protein sequence ID" value="OEH93633.1"/>
    <property type="molecule type" value="Genomic_DNA"/>
</dbReference>
<evidence type="ECO:0000313" key="3">
    <source>
        <dbReference type="Proteomes" id="UP000095209"/>
    </source>
</evidence>
<evidence type="ECO:0008006" key="4">
    <source>
        <dbReference type="Google" id="ProtNLM"/>
    </source>
</evidence>
<dbReference type="Proteomes" id="UP000095209">
    <property type="component" value="Unassembled WGS sequence"/>
</dbReference>
<evidence type="ECO:0000313" key="2">
    <source>
        <dbReference type="EMBL" id="OEH93633.1"/>
    </source>
</evidence>
<evidence type="ECO:0000256" key="1">
    <source>
        <dbReference type="SAM" id="Coils"/>
    </source>
</evidence>
<reference evidence="2 3" key="1">
    <citation type="submission" date="2016-08" db="EMBL/GenBank/DDBJ databases">
        <title>Genome of Bacillus solimangrovi GH2-4.</title>
        <authorList>
            <person name="Lim S."/>
            <person name="Kim B.-C."/>
        </authorList>
    </citation>
    <scope>NUCLEOTIDE SEQUENCE [LARGE SCALE GENOMIC DNA]</scope>
    <source>
        <strain evidence="2 3">GH2-4</strain>
    </source>
</reference>
<comment type="caution">
    <text evidence="2">The sequence shown here is derived from an EMBL/GenBank/DDBJ whole genome shotgun (WGS) entry which is preliminary data.</text>
</comment>
<gene>
    <name evidence="2" type="ORF">BFG57_01205</name>
</gene>
<dbReference type="AlphaFoldDB" id="A0A1E5LHS5"/>
<dbReference type="PROSITE" id="PS51257">
    <property type="entry name" value="PROKAR_LIPOPROTEIN"/>
    <property type="match status" value="1"/>
</dbReference>
<feature type="coiled-coil region" evidence="1">
    <location>
        <begin position="21"/>
        <end position="104"/>
    </location>
</feature>